<reference evidence="3 4" key="1">
    <citation type="submission" date="2019-09" db="EMBL/GenBank/DDBJ databases">
        <title>Draft genome sequence of Ginsengibacter sp. BR5-29.</title>
        <authorList>
            <person name="Im W.-T."/>
        </authorList>
    </citation>
    <scope>NUCLEOTIDE SEQUENCE [LARGE SCALE GENOMIC DNA]</scope>
    <source>
        <strain evidence="3 4">BR5-29</strain>
    </source>
</reference>
<keyword evidence="1" id="KW-0472">Membrane</keyword>
<dbReference type="PANTHER" id="PTHR31605:SF0">
    <property type="entry name" value="GLYCEROL-3-PHOSPHATE O-ACYLTRANSFERASE 1"/>
    <property type="match status" value="1"/>
</dbReference>
<keyword evidence="1" id="KW-0812">Transmembrane</keyword>
<accession>A0A5J5ILL9</accession>
<dbReference type="Proteomes" id="UP000326903">
    <property type="component" value="Unassembled WGS sequence"/>
</dbReference>
<feature type="transmembrane region" description="Helical" evidence="1">
    <location>
        <begin position="242"/>
        <end position="266"/>
    </location>
</feature>
<proteinExistence type="predicted"/>
<evidence type="ECO:0000313" key="4">
    <source>
        <dbReference type="Proteomes" id="UP000326903"/>
    </source>
</evidence>
<dbReference type="SUPFAM" id="SSF69593">
    <property type="entry name" value="Glycerol-3-phosphate (1)-acyltransferase"/>
    <property type="match status" value="1"/>
</dbReference>
<feature type="domain" description="Phospholipid/glycerol acyltransferase" evidence="2">
    <location>
        <begin position="49"/>
        <end position="174"/>
    </location>
</feature>
<sequence>MKRIERNLIFNKTDLLYKILLFPARLFIRFICRKIIINNKSLLRREGPLLIAANHPNSFLDAIILASLFRNPVYSLARGDAFAGKIITRILTSFYMLPVYRVSEGVENLENNYTTFNACHHIFKNNGIVLIFSEGRCINEWHLRPLKKGTARLALAAWQQGVPLEVLPLGINYSSFRKFGKTMFINFGNIITKKQINPDFSDGLAINQFNEILKEQLQNLVFEIDKNDKEKVKKYFYIDQSLITRILLFIPSLIGFIFHAPLYFAIHLSIKNKANDHYDSIMTGLLFFIYPFYILLITLLAFFTMHHSIAFLLLILMPLSVLALLHFRRF</sequence>
<evidence type="ECO:0000313" key="3">
    <source>
        <dbReference type="EMBL" id="KAA9041438.1"/>
    </source>
</evidence>
<dbReference type="InterPro" id="IPR002123">
    <property type="entry name" value="Plipid/glycerol_acylTrfase"/>
</dbReference>
<dbReference type="AlphaFoldDB" id="A0A5J5ILL9"/>
<feature type="transmembrane region" description="Helical" evidence="1">
    <location>
        <begin position="281"/>
        <end position="302"/>
    </location>
</feature>
<evidence type="ECO:0000256" key="1">
    <source>
        <dbReference type="SAM" id="Phobius"/>
    </source>
</evidence>
<organism evidence="3 4">
    <name type="scientific">Ginsengibacter hankyongi</name>
    <dbReference type="NCBI Taxonomy" id="2607284"/>
    <lineage>
        <taxon>Bacteria</taxon>
        <taxon>Pseudomonadati</taxon>
        <taxon>Bacteroidota</taxon>
        <taxon>Chitinophagia</taxon>
        <taxon>Chitinophagales</taxon>
        <taxon>Chitinophagaceae</taxon>
        <taxon>Ginsengibacter</taxon>
    </lineage>
</organism>
<dbReference type="EMBL" id="VYQF01000001">
    <property type="protein sequence ID" value="KAA9041438.1"/>
    <property type="molecule type" value="Genomic_DNA"/>
</dbReference>
<dbReference type="Pfam" id="PF01553">
    <property type="entry name" value="Acyltransferase"/>
    <property type="match status" value="1"/>
</dbReference>
<protein>
    <recommendedName>
        <fullName evidence="2">Phospholipid/glycerol acyltransferase domain-containing protein</fullName>
    </recommendedName>
</protein>
<dbReference type="GO" id="GO:0004366">
    <property type="term" value="F:glycerol-3-phosphate O-acyltransferase activity"/>
    <property type="evidence" value="ECO:0007669"/>
    <property type="project" value="TreeGrafter"/>
</dbReference>
<evidence type="ECO:0000259" key="2">
    <source>
        <dbReference type="SMART" id="SM00563"/>
    </source>
</evidence>
<keyword evidence="4" id="KW-1185">Reference proteome</keyword>
<dbReference type="SMART" id="SM00563">
    <property type="entry name" value="PlsC"/>
    <property type="match status" value="1"/>
</dbReference>
<feature type="transmembrane region" description="Helical" evidence="1">
    <location>
        <begin position="309"/>
        <end position="327"/>
    </location>
</feature>
<gene>
    <name evidence="3" type="ORF">FW778_05280</name>
</gene>
<comment type="caution">
    <text evidence="3">The sequence shown here is derived from an EMBL/GenBank/DDBJ whole genome shotgun (WGS) entry which is preliminary data.</text>
</comment>
<dbReference type="GO" id="GO:0016287">
    <property type="term" value="F:glycerone-phosphate O-acyltransferase activity"/>
    <property type="evidence" value="ECO:0007669"/>
    <property type="project" value="TreeGrafter"/>
</dbReference>
<dbReference type="GO" id="GO:0008654">
    <property type="term" value="P:phospholipid biosynthetic process"/>
    <property type="evidence" value="ECO:0007669"/>
    <property type="project" value="TreeGrafter"/>
</dbReference>
<dbReference type="PANTHER" id="PTHR31605">
    <property type="entry name" value="GLYCEROL-3-PHOSPHATE O-ACYLTRANSFERASE 1"/>
    <property type="match status" value="1"/>
</dbReference>
<keyword evidence="1" id="KW-1133">Transmembrane helix</keyword>
<dbReference type="InterPro" id="IPR052744">
    <property type="entry name" value="GPAT/DAPAT"/>
</dbReference>
<name>A0A5J5ILL9_9BACT</name>